<dbReference type="EMBL" id="BGPR01000810">
    <property type="protein sequence ID" value="GBM36374.1"/>
    <property type="molecule type" value="Genomic_DNA"/>
</dbReference>
<evidence type="ECO:0000313" key="1">
    <source>
        <dbReference type="EMBL" id="GBM36374.1"/>
    </source>
</evidence>
<evidence type="ECO:0000313" key="2">
    <source>
        <dbReference type="Proteomes" id="UP000499080"/>
    </source>
</evidence>
<proteinExistence type="predicted"/>
<protein>
    <submittedName>
        <fullName evidence="1">Uncharacterized protein</fullName>
    </submittedName>
</protein>
<organism evidence="1 2">
    <name type="scientific">Araneus ventricosus</name>
    <name type="common">Orbweaver spider</name>
    <name type="synonym">Epeira ventricosa</name>
    <dbReference type="NCBI Taxonomy" id="182803"/>
    <lineage>
        <taxon>Eukaryota</taxon>
        <taxon>Metazoa</taxon>
        <taxon>Ecdysozoa</taxon>
        <taxon>Arthropoda</taxon>
        <taxon>Chelicerata</taxon>
        <taxon>Arachnida</taxon>
        <taxon>Araneae</taxon>
        <taxon>Araneomorphae</taxon>
        <taxon>Entelegynae</taxon>
        <taxon>Araneoidea</taxon>
        <taxon>Araneidae</taxon>
        <taxon>Araneus</taxon>
    </lineage>
</organism>
<name>A0A4Y2F9U3_ARAVE</name>
<gene>
    <name evidence="1" type="ORF">AVEN_176068_1</name>
</gene>
<dbReference type="Proteomes" id="UP000499080">
    <property type="component" value="Unassembled WGS sequence"/>
</dbReference>
<keyword evidence="2" id="KW-1185">Reference proteome</keyword>
<dbReference type="AlphaFoldDB" id="A0A4Y2F9U3"/>
<comment type="caution">
    <text evidence="1">The sequence shown here is derived from an EMBL/GenBank/DDBJ whole genome shotgun (WGS) entry which is preliminary data.</text>
</comment>
<reference evidence="1 2" key="1">
    <citation type="journal article" date="2019" name="Sci. Rep.">
        <title>Orb-weaving spider Araneus ventricosus genome elucidates the spidroin gene catalogue.</title>
        <authorList>
            <person name="Kono N."/>
            <person name="Nakamura H."/>
            <person name="Ohtoshi R."/>
            <person name="Moran D.A.P."/>
            <person name="Shinohara A."/>
            <person name="Yoshida Y."/>
            <person name="Fujiwara M."/>
            <person name="Mori M."/>
            <person name="Tomita M."/>
            <person name="Arakawa K."/>
        </authorList>
    </citation>
    <scope>NUCLEOTIDE SEQUENCE [LARGE SCALE GENOMIC DNA]</scope>
</reference>
<sequence length="93" mass="10479">MTEWPFEDLPVSLAGKEMFCLDSVTTSRLKMKIEILRGGRGVGWEEVGDFETCLKTNSGTSVKDLSNFSTKIKEYKPVVRTYGLAFFPYECPA</sequence>
<accession>A0A4Y2F9U3</accession>